<dbReference type="EMBL" id="WAAQ01000002">
    <property type="protein sequence ID" value="KAB1883961.1"/>
    <property type="molecule type" value="Genomic_DNA"/>
</dbReference>
<accession>A0AAD3X1X3</accession>
<gene>
    <name evidence="2" type="ORF">F6W70_15420</name>
</gene>
<comment type="caution">
    <text evidence="2">The sequence shown here is derived from an EMBL/GenBank/DDBJ whole genome shotgun (WGS) entry which is preliminary data.</text>
</comment>
<feature type="compositionally biased region" description="Basic and acidic residues" evidence="1">
    <location>
        <begin position="150"/>
        <end position="160"/>
    </location>
</feature>
<evidence type="ECO:0000256" key="1">
    <source>
        <dbReference type="SAM" id="MobiDB-lite"/>
    </source>
</evidence>
<protein>
    <recommendedName>
        <fullName evidence="4">Helix-turn-helix domain-containing protein</fullName>
    </recommendedName>
</protein>
<dbReference type="AlphaFoldDB" id="A0AAD3X1X3"/>
<evidence type="ECO:0000313" key="3">
    <source>
        <dbReference type="Proteomes" id="UP000436027"/>
    </source>
</evidence>
<dbReference type="Proteomes" id="UP000436027">
    <property type="component" value="Unassembled WGS sequence"/>
</dbReference>
<evidence type="ECO:0000313" key="2">
    <source>
        <dbReference type="EMBL" id="KAB1883961.1"/>
    </source>
</evidence>
<evidence type="ECO:0008006" key="4">
    <source>
        <dbReference type="Google" id="ProtNLM"/>
    </source>
</evidence>
<organism evidence="2 3">
    <name type="scientific">Microbacterium maritypicum</name>
    <name type="common">Microbacterium liquefaciens</name>
    <dbReference type="NCBI Taxonomy" id="33918"/>
    <lineage>
        <taxon>Bacteria</taxon>
        <taxon>Bacillati</taxon>
        <taxon>Actinomycetota</taxon>
        <taxon>Actinomycetes</taxon>
        <taxon>Micrococcales</taxon>
        <taxon>Microbacteriaceae</taxon>
        <taxon>Microbacterium</taxon>
    </lineage>
</organism>
<name>A0AAD3X1X3_MICMQ</name>
<dbReference type="RefSeq" id="WP_151487196.1">
    <property type="nucleotide sequence ID" value="NZ_BAAAIN010000001.1"/>
</dbReference>
<reference evidence="2 3" key="1">
    <citation type="submission" date="2019-09" db="EMBL/GenBank/DDBJ databases">
        <title>Whole genome sequencing of Microbacterium maritypicum.</title>
        <authorList>
            <person name="Lenchi N."/>
        </authorList>
    </citation>
    <scope>NUCLEOTIDE SEQUENCE [LARGE SCALE GENOMIC DNA]</scope>
    <source>
        <strain evidence="2 3">DSM 12512</strain>
    </source>
</reference>
<proteinExistence type="predicted"/>
<sequence length="278" mass="31049">MSGDTPGGVPAELVTANDFVQVRLALLRYLGGALEAILFTRIVWRTRAEDRSWIEHDGRRWWTVTLSDLALETGHSEGQVRRALDALVTRTAVRRHQLRENGPYDRRYSYTPVISDVSNTTDRAAENDASQVSNSTDVPLLIEGENPPTPHDKARPHEDSPWAGEECDVRRNPRGPHELDGDALACLHCHARNPNITAAERDTISARRKLTALRRDRALPIELDELMQHAARLGDGDLLAGYQIVERVTERTLDGTTDPAAALRARLRPTRARRVQAA</sequence>
<feature type="region of interest" description="Disordered" evidence="1">
    <location>
        <begin position="139"/>
        <end position="165"/>
    </location>
</feature>